<dbReference type="AlphaFoldDB" id="A0A9X3XEX5"/>
<gene>
    <name evidence="2" type="ORF">KEG57_51095</name>
</gene>
<sequence>MSRWIGLCMLFCLAPIACVASPAAEGEMEDALDEAISTSASALTTGTEELFESDIKVGALTATQIRTKFASKPATFGNFMLGMRERACGAGGCGVWQGATVPVYEQTDALGSEYDFSIGMYVNGWTQLKYGTGTNANNPVVHGTAYVTPAGYSGQCWMPFNGMFKTASGKTTAPVSLYYHCAANGQTAQYRILPKLTNTAMNAQRFIARSDISETTPHPDGSYWERQYVIYARLDPAETTTLVASDDGSLLASW</sequence>
<reference evidence="2 3" key="1">
    <citation type="submission" date="2021-04" db="EMBL/GenBank/DDBJ databases">
        <title>Genome analysis of Polyangium sp.</title>
        <authorList>
            <person name="Li Y."/>
            <person name="Wang J."/>
        </authorList>
    </citation>
    <scope>NUCLEOTIDE SEQUENCE [LARGE SCALE GENOMIC DNA]</scope>
    <source>
        <strain evidence="2 3">SDU14</strain>
    </source>
</reference>
<evidence type="ECO:0000256" key="1">
    <source>
        <dbReference type="SAM" id="SignalP"/>
    </source>
</evidence>
<evidence type="ECO:0008006" key="4">
    <source>
        <dbReference type="Google" id="ProtNLM"/>
    </source>
</evidence>
<dbReference type="Proteomes" id="UP001151081">
    <property type="component" value="Unassembled WGS sequence"/>
</dbReference>
<feature type="signal peptide" evidence="1">
    <location>
        <begin position="1"/>
        <end position="19"/>
    </location>
</feature>
<organism evidence="2 3">
    <name type="scientific">Polyangium jinanense</name>
    <dbReference type="NCBI Taxonomy" id="2829994"/>
    <lineage>
        <taxon>Bacteria</taxon>
        <taxon>Pseudomonadati</taxon>
        <taxon>Myxococcota</taxon>
        <taxon>Polyangia</taxon>
        <taxon>Polyangiales</taxon>
        <taxon>Polyangiaceae</taxon>
        <taxon>Polyangium</taxon>
    </lineage>
</organism>
<feature type="chain" id="PRO_5040995269" description="Lipoprotein" evidence="1">
    <location>
        <begin position="20"/>
        <end position="254"/>
    </location>
</feature>
<dbReference type="EMBL" id="JAGTJJ010000088">
    <property type="protein sequence ID" value="MDC3988917.1"/>
    <property type="molecule type" value="Genomic_DNA"/>
</dbReference>
<keyword evidence="3" id="KW-1185">Reference proteome</keyword>
<keyword evidence="1" id="KW-0732">Signal</keyword>
<accession>A0A9X3XEX5</accession>
<evidence type="ECO:0000313" key="3">
    <source>
        <dbReference type="Proteomes" id="UP001151081"/>
    </source>
</evidence>
<protein>
    <recommendedName>
        <fullName evidence="4">Lipoprotein</fullName>
    </recommendedName>
</protein>
<name>A0A9X3XEX5_9BACT</name>
<dbReference type="RefSeq" id="WP_272425383.1">
    <property type="nucleotide sequence ID" value="NZ_JAGTJJ010000088.1"/>
</dbReference>
<evidence type="ECO:0000313" key="2">
    <source>
        <dbReference type="EMBL" id="MDC3988917.1"/>
    </source>
</evidence>
<comment type="caution">
    <text evidence="2">The sequence shown here is derived from an EMBL/GenBank/DDBJ whole genome shotgun (WGS) entry which is preliminary data.</text>
</comment>
<proteinExistence type="predicted"/>